<dbReference type="CDD" id="cd00637">
    <property type="entry name" value="7tm_classA_rhodopsin-like"/>
    <property type="match status" value="1"/>
</dbReference>
<evidence type="ECO:0000256" key="2">
    <source>
        <dbReference type="ARBA" id="ARBA00022692"/>
    </source>
</evidence>
<accession>A0ABN8R1T3</accession>
<keyword evidence="5" id="KW-0675">Receptor</keyword>
<comment type="subcellular location">
    <subcellularLocation>
        <location evidence="1">Membrane</location>
    </subcellularLocation>
</comment>
<gene>
    <name evidence="9" type="ORF">PLOB_00012188</name>
</gene>
<keyword evidence="2 5" id="KW-0812">Transmembrane</keyword>
<feature type="transmembrane region" description="Helical" evidence="7">
    <location>
        <begin position="64"/>
        <end position="88"/>
    </location>
</feature>
<feature type="transmembrane region" description="Helical" evidence="7">
    <location>
        <begin position="283"/>
        <end position="302"/>
    </location>
</feature>
<dbReference type="PROSITE" id="PS50262">
    <property type="entry name" value="G_PROTEIN_RECEP_F1_2"/>
    <property type="match status" value="1"/>
</dbReference>
<dbReference type="EMBL" id="CALNXK010000167">
    <property type="protein sequence ID" value="CAH3171847.1"/>
    <property type="molecule type" value="Genomic_DNA"/>
</dbReference>
<dbReference type="PANTHER" id="PTHR45698:SF1">
    <property type="entry name" value="TRACE AMINE-ASSOCIATED RECEPTOR 13C-LIKE"/>
    <property type="match status" value="1"/>
</dbReference>
<dbReference type="PRINTS" id="PR00237">
    <property type="entry name" value="GPCRRHODOPSN"/>
</dbReference>
<proteinExistence type="inferred from homology"/>
<evidence type="ECO:0000259" key="8">
    <source>
        <dbReference type="PROSITE" id="PS50262"/>
    </source>
</evidence>
<feature type="transmembrane region" description="Helical" evidence="7">
    <location>
        <begin position="151"/>
        <end position="170"/>
    </location>
</feature>
<name>A0ABN8R1T3_9CNID</name>
<dbReference type="PANTHER" id="PTHR45698">
    <property type="entry name" value="TRACE AMINE-ASSOCIATED RECEPTOR 19N-RELATED"/>
    <property type="match status" value="1"/>
</dbReference>
<evidence type="ECO:0000256" key="6">
    <source>
        <dbReference type="SAM" id="MobiDB-lite"/>
    </source>
</evidence>
<comment type="caution">
    <text evidence="9">The sequence shown here is derived from an EMBL/GenBank/DDBJ whole genome shotgun (WGS) entry which is preliminary data.</text>
</comment>
<keyword evidence="3 7" id="KW-1133">Transmembrane helix</keyword>
<evidence type="ECO:0000256" key="5">
    <source>
        <dbReference type="RuleBase" id="RU000688"/>
    </source>
</evidence>
<dbReference type="PROSITE" id="PS00237">
    <property type="entry name" value="G_PROTEIN_RECEP_F1_1"/>
    <property type="match status" value="1"/>
</dbReference>
<evidence type="ECO:0000256" key="7">
    <source>
        <dbReference type="SAM" id="Phobius"/>
    </source>
</evidence>
<dbReference type="Pfam" id="PF00001">
    <property type="entry name" value="7tm_1"/>
    <property type="match status" value="1"/>
</dbReference>
<feature type="region of interest" description="Disordered" evidence="6">
    <location>
        <begin position="331"/>
        <end position="367"/>
    </location>
</feature>
<evidence type="ECO:0000313" key="10">
    <source>
        <dbReference type="Proteomes" id="UP001159405"/>
    </source>
</evidence>
<dbReference type="Proteomes" id="UP001159405">
    <property type="component" value="Unassembled WGS sequence"/>
</dbReference>
<sequence>KFLTNSSANNSATDPSVTSSSIDLSWTALRVTFALIASMALFGNALVCVVILRSRTMLKNSYNLMILALAFSDMFTGIILVITPAFIIGDENFPVPGNLAGEIYCHIISSHFFVFTFGKISVAIVMLLAIDRWYAITRSTKYKRSFKRPRVVLYITSVSLFCCALNWQALVEKKLVKKEEIPSCMWITLIKSKSITQVFTVIYVMFTFFIPLFISLITFFHLWRAMNRSRYCFRKSNQANSFKSLLRMCAITGLFLAICWIPNQFVYLLSKFNITKLDTPLHHATVVLAMFNTCLNPWIYGATNRNYRKKIKQILCLWRKVQVRPEDTEITAKKTGTRNSQVAKITNREKQPKNKKPMKPGQVIQEC</sequence>
<evidence type="ECO:0000256" key="3">
    <source>
        <dbReference type="ARBA" id="ARBA00022989"/>
    </source>
</evidence>
<evidence type="ECO:0000313" key="9">
    <source>
        <dbReference type="EMBL" id="CAH3171847.1"/>
    </source>
</evidence>
<feature type="transmembrane region" description="Helical" evidence="7">
    <location>
        <begin position="201"/>
        <end position="223"/>
    </location>
</feature>
<dbReference type="SMART" id="SM01381">
    <property type="entry name" value="7TM_GPCR_Srsx"/>
    <property type="match status" value="1"/>
</dbReference>
<dbReference type="InterPro" id="IPR000276">
    <property type="entry name" value="GPCR_Rhodpsn"/>
</dbReference>
<evidence type="ECO:0000256" key="4">
    <source>
        <dbReference type="ARBA" id="ARBA00023136"/>
    </source>
</evidence>
<dbReference type="InterPro" id="IPR017452">
    <property type="entry name" value="GPCR_Rhodpsn_7TM"/>
</dbReference>
<reference evidence="9 10" key="1">
    <citation type="submission" date="2022-05" db="EMBL/GenBank/DDBJ databases">
        <authorList>
            <consortium name="Genoscope - CEA"/>
            <person name="William W."/>
        </authorList>
    </citation>
    <scope>NUCLEOTIDE SEQUENCE [LARGE SCALE GENOMIC DNA]</scope>
</reference>
<feature type="transmembrane region" description="Helical" evidence="7">
    <location>
        <begin position="31"/>
        <end position="52"/>
    </location>
</feature>
<comment type="similarity">
    <text evidence="5">Belongs to the G-protein coupled receptor 1 family.</text>
</comment>
<organism evidence="9 10">
    <name type="scientific">Porites lobata</name>
    <dbReference type="NCBI Taxonomy" id="104759"/>
    <lineage>
        <taxon>Eukaryota</taxon>
        <taxon>Metazoa</taxon>
        <taxon>Cnidaria</taxon>
        <taxon>Anthozoa</taxon>
        <taxon>Hexacorallia</taxon>
        <taxon>Scleractinia</taxon>
        <taxon>Fungiina</taxon>
        <taxon>Poritidae</taxon>
        <taxon>Porites</taxon>
    </lineage>
</organism>
<feature type="domain" description="G-protein coupled receptors family 1 profile" evidence="8">
    <location>
        <begin position="43"/>
        <end position="300"/>
    </location>
</feature>
<feature type="non-terminal residue" evidence="9">
    <location>
        <position position="1"/>
    </location>
</feature>
<keyword evidence="5" id="KW-0807">Transducer</keyword>
<keyword evidence="4 7" id="KW-0472">Membrane</keyword>
<protein>
    <recommendedName>
        <fullName evidence="8">G-protein coupled receptors family 1 profile domain-containing protein</fullName>
    </recommendedName>
</protein>
<keyword evidence="10" id="KW-1185">Reference proteome</keyword>
<keyword evidence="5" id="KW-0297">G-protein coupled receptor</keyword>
<feature type="transmembrane region" description="Helical" evidence="7">
    <location>
        <begin position="244"/>
        <end position="263"/>
    </location>
</feature>
<evidence type="ECO:0000256" key="1">
    <source>
        <dbReference type="ARBA" id="ARBA00004370"/>
    </source>
</evidence>
<dbReference type="SUPFAM" id="SSF81321">
    <property type="entry name" value="Family A G protein-coupled receptor-like"/>
    <property type="match status" value="1"/>
</dbReference>
<feature type="transmembrane region" description="Helical" evidence="7">
    <location>
        <begin position="108"/>
        <end position="130"/>
    </location>
</feature>
<dbReference type="Gene3D" id="1.20.1070.10">
    <property type="entry name" value="Rhodopsin 7-helix transmembrane proteins"/>
    <property type="match status" value="1"/>
</dbReference>